<keyword evidence="3" id="KW-1185">Reference proteome</keyword>
<dbReference type="Proteomes" id="UP000007148">
    <property type="component" value="Unassembled WGS sequence"/>
</dbReference>
<gene>
    <name evidence="2" type="ORF">PIIN_05001</name>
</gene>
<sequence>MYGWRPFTLILLATVYATGACAQTTTTSPRTSTTSTSTGLAILFTFTPGSGNSTSATATNGTSTRTSTRASNVTAAADTNAIDPSTAIPSEFPSNGALPMLAVTTSQLVTAAGLLGLVALNA</sequence>
<evidence type="ECO:0000256" key="1">
    <source>
        <dbReference type="SAM" id="SignalP"/>
    </source>
</evidence>
<evidence type="ECO:0000313" key="2">
    <source>
        <dbReference type="EMBL" id="CCA71066.1"/>
    </source>
</evidence>
<dbReference type="EMBL" id="CAFZ01000105">
    <property type="protein sequence ID" value="CCA71066.1"/>
    <property type="molecule type" value="Genomic_DNA"/>
</dbReference>
<comment type="caution">
    <text evidence="2">The sequence shown here is derived from an EMBL/GenBank/DDBJ whole genome shotgun (WGS) entry which is preliminary data.</text>
</comment>
<organism evidence="2 3">
    <name type="scientific">Serendipita indica (strain DSM 11827)</name>
    <name type="common">Root endophyte fungus</name>
    <name type="synonym">Piriformospora indica</name>
    <dbReference type="NCBI Taxonomy" id="1109443"/>
    <lineage>
        <taxon>Eukaryota</taxon>
        <taxon>Fungi</taxon>
        <taxon>Dikarya</taxon>
        <taxon>Basidiomycota</taxon>
        <taxon>Agaricomycotina</taxon>
        <taxon>Agaricomycetes</taxon>
        <taxon>Sebacinales</taxon>
        <taxon>Serendipitaceae</taxon>
        <taxon>Serendipita</taxon>
    </lineage>
</organism>
<evidence type="ECO:0000313" key="3">
    <source>
        <dbReference type="Proteomes" id="UP000007148"/>
    </source>
</evidence>
<dbReference type="InParanoid" id="G4TID9"/>
<reference evidence="2 3" key="1">
    <citation type="journal article" date="2011" name="PLoS Pathog.">
        <title>Endophytic Life Strategies Decoded by Genome and Transcriptome Analyses of the Mutualistic Root Symbiont Piriformospora indica.</title>
        <authorList>
            <person name="Zuccaro A."/>
            <person name="Lahrmann U."/>
            <person name="Guldener U."/>
            <person name="Langen G."/>
            <person name="Pfiffi S."/>
            <person name="Biedenkopf D."/>
            <person name="Wong P."/>
            <person name="Samans B."/>
            <person name="Grimm C."/>
            <person name="Basiewicz M."/>
            <person name="Murat C."/>
            <person name="Martin F."/>
            <person name="Kogel K.H."/>
        </authorList>
    </citation>
    <scope>NUCLEOTIDE SEQUENCE [LARGE SCALE GENOMIC DNA]</scope>
    <source>
        <strain evidence="2 3">DSM 11827</strain>
    </source>
</reference>
<feature type="signal peptide" evidence="1">
    <location>
        <begin position="1"/>
        <end position="22"/>
    </location>
</feature>
<name>G4TID9_SERID</name>
<protein>
    <submittedName>
        <fullName evidence="2">Uncharacterized protein</fullName>
    </submittedName>
</protein>
<dbReference type="HOGENOM" id="CLU_2027638_0_0_1"/>
<dbReference type="PROSITE" id="PS51257">
    <property type="entry name" value="PROKAR_LIPOPROTEIN"/>
    <property type="match status" value="1"/>
</dbReference>
<dbReference type="AlphaFoldDB" id="G4TID9"/>
<accession>G4TID9</accession>
<proteinExistence type="predicted"/>
<keyword evidence="1" id="KW-0732">Signal</keyword>
<feature type="chain" id="PRO_5003468538" evidence="1">
    <location>
        <begin position="23"/>
        <end position="122"/>
    </location>
</feature>